<evidence type="ECO:0000256" key="2">
    <source>
        <dbReference type="SAM" id="MobiDB-lite"/>
    </source>
</evidence>
<protein>
    <submittedName>
        <fullName evidence="3">Uncharacterized protein</fullName>
    </submittedName>
</protein>
<comment type="caution">
    <text evidence="3">The sequence shown here is derived from an EMBL/GenBank/DDBJ whole genome shotgun (WGS) entry which is preliminary data.</text>
</comment>
<dbReference type="ExpressionAtlas" id="A0A3L6G2X0">
    <property type="expression patterns" value="baseline and differential"/>
</dbReference>
<dbReference type="PANTHER" id="PTHR33601:SF22">
    <property type="entry name" value="PROTEIN LITTLE ZIPPER 1"/>
    <property type="match status" value="1"/>
</dbReference>
<reference evidence="3 4" key="1">
    <citation type="journal article" date="2018" name="Nat. Genet.">
        <title>Extensive intraspecific gene order and gene structural variations between Mo17 and other maize genomes.</title>
        <authorList>
            <person name="Sun S."/>
            <person name="Zhou Y."/>
            <person name="Chen J."/>
            <person name="Shi J."/>
            <person name="Zhao H."/>
            <person name="Zhao H."/>
            <person name="Song W."/>
            <person name="Zhang M."/>
            <person name="Cui Y."/>
            <person name="Dong X."/>
            <person name="Liu H."/>
            <person name="Ma X."/>
            <person name="Jiao Y."/>
            <person name="Wang B."/>
            <person name="Wei X."/>
            <person name="Stein J.C."/>
            <person name="Glaubitz J.C."/>
            <person name="Lu F."/>
            <person name="Yu G."/>
            <person name="Liang C."/>
            <person name="Fengler K."/>
            <person name="Li B."/>
            <person name="Rafalski A."/>
            <person name="Schnable P.S."/>
            <person name="Ware D.H."/>
            <person name="Buckler E.S."/>
            <person name="Lai J."/>
        </authorList>
    </citation>
    <scope>NUCLEOTIDE SEQUENCE [LARGE SCALE GENOMIC DNA]</scope>
    <source>
        <strain evidence="4">cv. Missouri 17</strain>
        <tissue evidence="3">Seedling</tissue>
    </source>
</reference>
<organism evidence="3 4">
    <name type="scientific">Zea mays</name>
    <name type="common">Maize</name>
    <dbReference type="NCBI Taxonomy" id="4577"/>
    <lineage>
        <taxon>Eukaryota</taxon>
        <taxon>Viridiplantae</taxon>
        <taxon>Streptophyta</taxon>
        <taxon>Embryophyta</taxon>
        <taxon>Tracheophyta</taxon>
        <taxon>Spermatophyta</taxon>
        <taxon>Magnoliopsida</taxon>
        <taxon>Liliopsida</taxon>
        <taxon>Poales</taxon>
        <taxon>Poaceae</taxon>
        <taxon>PACMAD clade</taxon>
        <taxon>Panicoideae</taxon>
        <taxon>Andropogonodae</taxon>
        <taxon>Andropogoneae</taxon>
        <taxon>Tripsacinae</taxon>
        <taxon>Zea</taxon>
    </lineage>
</organism>
<gene>
    <name evidence="3" type="ORF">Zm00014a_009403</name>
</gene>
<evidence type="ECO:0000313" key="4">
    <source>
        <dbReference type="Proteomes" id="UP000251960"/>
    </source>
</evidence>
<evidence type="ECO:0000313" key="3">
    <source>
        <dbReference type="EMBL" id="PWZ41366.1"/>
    </source>
</evidence>
<accession>A0A3L6G2X0</accession>
<sequence>MCSGSWFWSGSGGSSSSKERPSLVVVNLERQLKKTLTVRRRRRRRLRLRRLRAGGAEAMEMVNLKLYLENRCIIAENERLRERASALRRENLALLRNLSSRTAAVPEPGAGAA</sequence>
<dbReference type="Proteomes" id="UP000251960">
    <property type="component" value="Chromosome 2"/>
</dbReference>
<feature type="region of interest" description="Disordered" evidence="2">
    <location>
        <begin position="1"/>
        <end position="21"/>
    </location>
</feature>
<proteinExistence type="predicted"/>
<dbReference type="EMBL" id="NCVQ01000003">
    <property type="protein sequence ID" value="PWZ41366.1"/>
    <property type="molecule type" value="Genomic_DNA"/>
</dbReference>
<keyword evidence="1" id="KW-0175">Coiled coil</keyword>
<feature type="coiled-coil region" evidence="1">
    <location>
        <begin position="70"/>
        <end position="97"/>
    </location>
</feature>
<evidence type="ECO:0000256" key="1">
    <source>
        <dbReference type="SAM" id="Coils"/>
    </source>
</evidence>
<name>A0A3L6G2X0_MAIZE</name>
<dbReference type="PANTHER" id="PTHR33601">
    <property type="entry name" value="PROTEIN LITTLE ZIPPER 4"/>
    <property type="match status" value="1"/>
</dbReference>
<dbReference type="AlphaFoldDB" id="A0A3L6G2X0"/>
<dbReference type="InterPro" id="IPR039312">
    <property type="entry name" value="ZPR"/>
</dbReference>